<dbReference type="AlphaFoldDB" id="Q1N3J2"/>
<evidence type="ECO:0000313" key="2">
    <source>
        <dbReference type="Proteomes" id="UP000004263"/>
    </source>
</evidence>
<gene>
    <name evidence="1" type="ORF">RED65_12454</name>
</gene>
<dbReference type="RefSeq" id="WP_007018772.1">
    <property type="nucleotide sequence ID" value="NZ_CH724118.1"/>
</dbReference>
<name>Q1N3J2_9GAMM</name>
<keyword evidence="2" id="KW-1185">Reference proteome</keyword>
<accession>Q1N3J2</accession>
<comment type="caution">
    <text evidence="1">The sequence shown here is derived from an EMBL/GenBank/DDBJ whole genome shotgun (WGS) entry which is preliminary data.</text>
</comment>
<dbReference type="STRING" id="207949.RED65_12454"/>
<proteinExistence type="predicted"/>
<dbReference type="Proteomes" id="UP000004263">
    <property type="component" value="Unassembled WGS sequence"/>
</dbReference>
<organism evidence="1 2">
    <name type="scientific">Bermanella marisrubri</name>
    <dbReference type="NCBI Taxonomy" id="207949"/>
    <lineage>
        <taxon>Bacteria</taxon>
        <taxon>Pseudomonadati</taxon>
        <taxon>Pseudomonadota</taxon>
        <taxon>Gammaproteobacteria</taxon>
        <taxon>Oceanospirillales</taxon>
        <taxon>Oceanospirillaceae</taxon>
        <taxon>Bermanella</taxon>
    </lineage>
</organism>
<evidence type="ECO:0000313" key="1">
    <source>
        <dbReference type="EMBL" id="EAT12882.1"/>
    </source>
</evidence>
<dbReference type="HOGENOM" id="CLU_2354137_0_0_6"/>
<sequence length="96" mass="11072">MANPSYDEYVEELYNRLQKLQNHYIAEQNPNAQMVGPLLALTMLVKSDLLPFARDRYKSMELGPQWKIAEDHLLELRSDVESMLAGPNAFYNRKAG</sequence>
<reference evidence="1 2" key="1">
    <citation type="submission" date="2006-03" db="EMBL/GenBank/DDBJ databases">
        <authorList>
            <person name="Pinhassi J."/>
            <person name="Pedros-Alio C."/>
            <person name="Ferriera S."/>
            <person name="Johnson J."/>
            <person name="Kravitz S."/>
            <person name="Halpern A."/>
            <person name="Remington K."/>
            <person name="Beeson K."/>
            <person name="Tran B."/>
            <person name="Rogers Y.-H."/>
            <person name="Friedman R."/>
            <person name="Venter J.C."/>
        </authorList>
    </citation>
    <scope>NUCLEOTIDE SEQUENCE [LARGE SCALE GENOMIC DNA]</scope>
    <source>
        <strain evidence="1 2">RED65</strain>
    </source>
</reference>
<dbReference type="EMBL" id="AAQH01000004">
    <property type="protein sequence ID" value="EAT12882.1"/>
    <property type="molecule type" value="Genomic_DNA"/>
</dbReference>
<protein>
    <submittedName>
        <fullName evidence="1">Uncharacterized protein</fullName>
    </submittedName>
</protein>